<reference evidence="1 2" key="1">
    <citation type="submission" date="2020-08" db="EMBL/GenBank/DDBJ databases">
        <title>Genomic Encyclopedia of Type Strains, Phase IV (KMG-IV): sequencing the most valuable type-strain genomes for metagenomic binning, comparative biology and taxonomic classification.</title>
        <authorList>
            <person name="Goeker M."/>
        </authorList>
    </citation>
    <scope>NUCLEOTIDE SEQUENCE [LARGE SCALE GENOMIC DNA]</scope>
    <source>
        <strain evidence="1 2">DSM 27165</strain>
    </source>
</reference>
<dbReference type="InterPro" id="IPR036388">
    <property type="entry name" value="WH-like_DNA-bd_sf"/>
</dbReference>
<dbReference type="AlphaFoldDB" id="A0A840MHY7"/>
<organism evidence="1 2">
    <name type="scientific">Chitinivorax tropicus</name>
    <dbReference type="NCBI Taxonomy" id="714531"/>
    <lineage>
        <taxon>Bacteria</taxon>
        <taxon>Pseudomonadati</taxon>
        <taxon>Pseudomonadota</taxon>
        <taxon>Betaproteobacteria</taxon>
        <taxon>Chitinivorax</taxon>
    </lineage>
</organism>
<name>A0A840MHY7_9PROT</name>
<dbReference type="Pfam" id="PF13551">
    <property type="entry name" value="HTH_29"/>
    <property type="match status" value="1"/>
</dbReference>
<dbReference type="EMBL" id="JACHHY010000002">
    <property type="protein sequence ID" value="MBB5017135.1"/>
    <property type="molecule type" value="Genomic_DNA"/>
</dbReference>
<comment type="caution">
    <text evidence="1">The sequence shown here is derived from an EMBL/GenBank/DDBJ whole genome shotgun (WGS) entry which is preliminary data.</text>
</comment>
<dbReference type="InterPro" id="IPR009057">
    <property type="entry name" value="Homeodomain-like_sf"/>
</dbReference>
<dbReference type="Gene3D" id="1.10.10.10">
    <property type="entry name" value="Winged helix-like DNA-binding domain superfamily/Winged helix DNA-binding domain"/>
    <property type="match status" value="1"/>
</dbReference>
<evidence type="ECO:0000313" key="2">
    <source>
        <dbReference type="Proteomes" id="UP000575898"/>
    </source>
</evidence>
<dbReference type="SUPFAM" id="SSF46689">
    <property type="entry name" value="Homeodomain-like"/>
    <property type="match status" value="1"/>
</dbReference>
<keyword evidence="2" id="KW-1185">Reference proteome</keyword>
<proteinExistence type="predicted"/>
<sequence>MDKEDARQQSLEQLHERRKQVVRLHKSDLGIIQIVELSGLSYPTVRNTIKLFEAGGWPAIKPAARGHQHGEG</sequence>
<accession>A0A840MHY7</accession>
<dbReference type="Proteomes" id="UP000575898">
    <property type="component" value="Unassembled WGS sequence"/>
</dbReference>
<gene>
    <name evidence="1" type="ORF">HNQ59_000397</name>
</gene>
<protein>
    <submittedName>
        <fullName evidence="1">Transposase</fullName>
    </submittedName>
</protein>
<evidence type="ECO:0000313" key="1">
    <source>
        <dbReference type="EMBL" id="MBB5017135.1"/>
    </source>
</evidence>